<reference evidence="3" key="1">
    <citation type="submission" date="2013-02" db="EMBL/GenBank/DDBJ databases">
        <authorList>
            <consortium name="The Broad Institute Genome Sequencing Platform"/>
            <person name="Cuomo C."/>
            <person name="Becnel J."/>
            <person name="Sanscrainte N."/>
            <person name="Walker B."/>
            <person name="Young S.K."/>
            <person name="Zeng Q."/>
            <person name="Gargeya S."/>
            <person name="Fitzgerald M."/>
            <person name="Haas B."/>
            <person name="Abouelleil A."/>
            <person name="Alvarado L."/>
            <person name="Arachchi H.M."/>
            <person name="Berlin A.M."/>
            <person name="Chapman S.B."/>
            <person name="Dewar J."/>
            <person name="Goldberg J."/>
            <person name="Griggs A."/>
            <person name="Gujja S."/>
            <person name="Hansen M."/>
            <person name="Howarth C."/>
            <person name="Imamovic A."/>
            <person name="Larimer J."/>
            <person name="McCowan C."/>
            <person name="Murphy C."/>
            <person name="Neiman D."/>
            <person name="Pearson M."/>
            <person name="Priest M."/>
            <person name="Roberts A."/>
            <person name="Saif S."/>
            <person name="Shea T."/>
            <person name="Sisk P."/>
            <person name="Sykes S."/>
            <person name="Wortman J."/>
            <person name="Nusbaum C."/>
            <person name="Birren B."/>
        </authorList>
    </citation>
    <scope>NUCLEOTIDE SEQUENCE [LARGE SCALE GENOMIC DNA]</scope>
    <source>
        <strain evidence="3">PRA339</strain>
    </source>
</reference>
<organism evidence="2 3">
    <name type="scientific">Anncaliia algerae PRA339</name>
    <dbReference type="NCBI Taxonomy" id="1288291"/>
    <lineage>
        <taxon>Eukaryota</taxon>
        <taxon>Fungi</taxon>
        <taxon>Fungi incertae sedis</taxon>
        <taxon>Microsporidia</taxon>
        <taxon>Tubulinosematoidea</taxon>
        <taxon>Tubulinosematidae</taxon>
        <taxon>Anncaliia</taxon>
    </lineage>
</organism>
<evidence type="ECO:0000313" key="2">
    <source>
        <dbReference type="EMBL" id="KCZ82031.1"/>
    </source>
</evidence>
<dbReference type="VEuPathDB" id="MicrosporidiaDB:H312_00513"/>
<sequence>MLLFYKLIISAANLQSGNQLKQQSPIKKLLLNGTTFFYYPVEMYNGNFHTGTLYKNYSGASYDMCVTNGMDYNFYVENGQNSLKMGFYYAVPESLICTNHYDYCSHSLNQNERVIHYDPLINLNCEPNINYKMNFCQECRKYYFFYLIENEETNHFEQQVNGINKKTTQSNKTEASIGLSTMRKNSDKGFKKHNKNTGTINVKSKDLESTNEEITTSDKCMKEVVSESQNIHIGSEKNLQNDNPKPILIPYSQVLKISSMLASKDSNRMPDSSKNKANESRQKVSIENRKEKKTSLKFGRNTSINTATKNEKIQSYFYMKTSNEASVKKVFERKNSEQVKNSFSKTIQNNSKETDSISEIKTTNRYDQLETEENKEIYDNETENSVEENITNDCINNPGTNQDKQMFKNHKKRNKKIKSGKNAGAIKNNEISEFTIDFTLEDQPVFNMELPLKHKDDSNNSNWENSFVYYQFKSLRTFYVHDDLEFLKAVFMTKHPEIFKNYEKYLYRFSHDIQKTITHKDYQELKMHKEQDLKKSKELLKEDCDSYFLFYAENDGIFPNTDFILLQDALQVPKVRNNLGTFETKTKNKFIRRYEITKDRLVVFLFYFFQEYHLRNINVAFLREFTKFFFKFKNSKKILNSSKIFICIIFNYSFKIAKVLEESALDFAVLVYGDKIGSNSQFTVLINELGNFILENKIKEMNLNWFLKFISGLKVISNAEKNDIYSMAKEKKHTIEELKLEGRNKNEYFE</sequence>
<name>A0A059F501_9MICR</name>
<protein>
    <submittedName>
        <fullName evidence="2">Uncharacterized protein</fullName>
    </submittedName>
</protein>
<evidence type="ECO:0000256" key="1">
    <source>
        <dbReference type="SAM" id="MobiDB-lite"/>
    </source>
</evidence>
<keyword evidence="3" id="KW-1185">Reference proteome</keyword>
<feature type="compositionally biased region" description="Basic residues" evidence="1">
    <location>
        <begin position="407"/>
        <end position="419"/>
    </location>
</feature>
<feature type="compositionally biased region" description="Basic and acidic residues" evidence="1">
    <location>
        <begin position="265"/>
        <end position="293"/>
    </location>
</feature>
<feature type="region of interest" description="Disordered" evidence="1">
    <location>
        <begin position="264"/>
        <end position="293"/>
    </location>
</feature>
<reference evidence="2 3" key="2">
    <citation type="submission" date="2014-03" db="EMBL/GenBank/DDBJ databases">
        <title>The Genome Sequence of Anncaliia algerae insect isolate PRA339.</title>
        <authorList>
            <consortium name="The Broad Institute Genome Sequencing Platform"/>
            <consortium name="The Broad Institute Genome Sequencing Center for Infectious Disease"/>
            <person name="Cuomo C."/>
            <person name="Becnel J."/>
            <person name="Sanscrainte N."/>
            <person name="Walker B."/>
            <person name="Young S.K."/>
            <person name="Zeng Q."/>
            <person name="Gargeya S."/>
            <person name="Fitzgerald M."/>
            <person name="Haas B."/>
            <person name="Abouelleil A."/>
            <person name="Alvarado L."/>
            <person name="Arachchi H.M."/>
            <person name="Berlin A.M."/>
            <person name="Chapman S.B."/>
            <person name="Dewar J."/>
            <person name="Goldberg J."/>
            <person name="Griggs A."/>
            <person name="Gujja S."/>
            <person name="Hansen M."/>
            <person name="Howarth C."/>
            <person name="Imamovic A."/>
            <person name="Larimer J."/>
            <person name="McCowan C."/>
            <person name="Murphy C."/>
            <person name="Neiman D."/>
            <person name="Pearson M."/>
            <person name="Priest M."/>
            <person name="Roberts A."/>
            <person name="Saif S."/>
            <person name="Shea T."/>
            <person name="Sisk P."/>
            <person name="Sykes S."/>
            <person name="Wortman J."/>
            <person name="Nusbaum C."/>
            <person name="Birren B."/>
        </authorList>
    </citation>
    <scope>NUCLEOTIDE SEQUENCE [LARGE SCALE GENOMIC DNA]</scope>
    <source>
        <strain evidence="2 3">PRA339</strain>
    </source>
</reference>
<evidence type="ECO:0000313" key="3">
    <source>
        <dbReference type="Proteomes" id="UP000030655"/>
    </source>
</evidence>
<feature type="region of interest" description="Disordered" evidence="1">
    <location>
        <begin position="396"/>
        <end position="420"/>
    </location>
</feature>
<gene>
    <name evidence="2" type="ORF">H312_00513</name>
</gene>
<accession>A0A059F501</accession>
<dbReference type="HOGENOM" id="CLU_372960_0_0_1"/>
<dbReference type="AlphaFoldDB" id="A0A059F501"/>
<proteinExistence type="predicted"/>
<dbReference type="Proteomes" id="UP000030655">
    <property type="component" value="Unassembled WGS sequence"/>
</dbReference>
<dbReference type="EMBL" id="KK365133">
    <property type="protein sequence ID" value="KCZ82031.1"/>
    <property type="molecule type" value="Genomic_DNA"/>
</dbReference>